<dbReference type="InterPro" id="IPR051471">
    <property type="entry name" value="Bacterial_PTS_sugar_comp"/>
</dbReference>
<accession>A0A1Y6GP68</accession>
<gene>
    <name evidence="3" type="ORF">CFY86_03280</name>
    <name evidence="5" type="ORF">LM286_22880</name>
    <name evidence="4" type="ORF">N2J37_23820</name>
</gene>
<keyword evidence="7" id="KW-1185">Reference proteome</keyword>
<dbReference type="PaxDb" id="1286170-RORB6_15065"/>
<evidence type="ECO:0000313" key="5">
    <source>
        <dbReference type="EMBL" id="WWC11122.1"/>
    </source>
</evidence>
<evidence type="ECO:0000313" key="3">
    <source>
        <dbReference type="EMBL" id="PIK93316.1"/>
    </source>
</evidence>
<organism evidence="3 6">
    <name type="scientific">Raoultella ornithinolytica</name>
    <name type="common">Klebsiella ornithinolytica</name>
    <dbReference type="NCBI Taxonomy" id="54291"/>
    <lineage>
        <taxon>Bacteria</taxon>
        <taxon>Pseudomonadati</taxon>
        <taxon>Pseudomonadota</taxon>
        <taxon>Gammaproteobacteria</taxon>
        <taxon>Enterobacterales</taxon>
        <taxon>Enterobacteriaceae</taxon>
        <taxon>Klebsiella/Raoultella group</taxon>
        <taxon>Raoultella</taxon>
    </lineage>
</organism>
<dbReference type="Pfam" id="PF03610">
    <property type="entry name" value="EIIA-man"/>
    <property type="match status" value="1"/>
</dbReference>
<dbReference type="EMBL" id="CP145163">
    <property type="protein sequence ID" value="WWC11122.1"/>
    <property type="molecule type" value="Genomic_DNA"/>
</dbReference>
<evidence type="ECO:0000259" key="2">
    <source>
        <dbReference type="PROSITE" id="PS51096"/>
    </source>
</evidence>
<dbReference type="InterPro" id="IPR036662">
    <property type="entry name" value="PTS_EIIA_man-typ_sf"/>
</dbReference>
<dbReference type="SUPFAM" id="SSF53062">
    <property type="entry name" value="PTS system fructose IIA component-like"/>
    <property type="match status" value="1"/>
</dbReference>
<feature type="domain" description="PTS EIIA type-4" evidence="2">
    <location>
        <begin position="1"/>
        <end position="137"/>
    </location>
</feature>
<evidence type="ECO:0000313" key="6">
    <source>
        <dbReference type="Proteomes" id="UP000229713"/>
    </source>
</evidence>
<dbReference type="Gene3D" id="3.40.50.510">
    <property type="entry name" value="Phosphotransferase system, mannose-type IIA component"/>
    <property type="match status" value="1"/>
</dbReference>
<reference evidence="3 6" key="1">
    <citation type="submission" date="2017-07" db="EMBL/GenBank/DDBJ databases">
        <title>Raoultella ornithinolytica strain HH3 draft genome.</title>
        <authorList>
            <person name="Duceppe M.-O."/>
            <person name="Huang H."/>
            <person name="Phipps-Todd B."/>
        </authorList>
    </citation>
    <scope>NUCLEOTIDE SEQUENCE [LARGE SCALE GENOMIC DNA]</scope>
    <source>
        <strain evidence="3 6">HH3</strain>
    </source>
</reference>
<dbReference type="PANTHER" id="PTHR33799:SF1">
    <property type="entry name" value="PTS SYSTEM MANNOSE-SPECIFIC EIIAB COMPONENT-RELATED"/>
    <property type="match status" value="1"/>
</dbReference>
<keyword evidence="1" id="KW-0808">Transferase</keyword>
<dbReference type="GeneID" id="93755977"/>
<protein>
    <submittedName>
        <fullName evidence="3">PTS fructose transporter subunit IIA</fullName>
    </submittedName>
</protein>
<dbReference type="STRING" id="54291.TE10_05930"/>
<dbReference type="Proteomes" id="UP001064206">
    <property type="component" value="Chromosome"/>
</dbReference>
<dbReference type="eggNOG" id="COG2893">
    <property type="taxonomic scope" value="Bacteria"/>
</dbReference>
<dbReference type="GO" id="GO:0016740">
    <property type="term" value="F:transferase activity"/>
    <property type="evidence" value="ECO:0007669"/>
    <property type="project" value="UniProtKB-KW"/>
</dbReference>
<sequence length="142" mass="14904">MINVIVATHGPLANALLASGRMVYGELPHVFAVTLGEQAGIEGFREDFARTLASAGQNADGVLVLCDMQSGTPWNIACQHAFSSQTIPPVAVVAGVNFPMLLQSDEVHHLTDVHDAAAQLLALTVPTLVMAAPTISVQSDDF</sequence>
<reference evidence="5 7" key="3">
    <citation type="submission" date="2024-02" db="EMBL/GenBank/DDBJ databases">
        <title>Tn5403 promotes plasmid rearrangements and degradation of the Klebsiella pneumoniae carbapenemase (KPC) transposon Tn4401.</title>
        <authorList>
            <person name="Sheppard A.E."/>
            <person name="Barry K.E."/>
            <person name="Parikh H.I."/>
            <person name="Vegesana K."/>
            <person name="Sebra R."/>
            <person name="George S."/>
            <person name="Sanderson N.D."/>
            <person name="Stoesser N."/>
            <person name="Eyre D.W."/>
            <person name="Crook D.W."/>
            <person name="Walker A.S."/>
            <person name="Mathers A.J."/>
        </authorList>
    </citation>
    <scope>NUCLEOTIDE SEQUENCE [LARGE SCALE GENOMIC DNA]</scope>
    <source>
        <strain evidence="5 7">CAV1921</strain>
    </source>
</reference>
<name>A0A1Y6GP68_RAOOR</name>
<dbReference type="EMBL" id="NKYI01000010">
    <property type="protein sequence ID" value="PIK93316.1"/>
    <property type="molecule type" value="Genomic_DNA"/>
</dbReference>
<dbReference type="Proteomes" id="UP001350972">
    <property type="component" value="Chromosome"/>
</dbReference>
<dbReference type="PROSITE" id="PS51096">
    <property type="entry name" value="PTS_EIIA_TYPE_4"/>
    <property type="match status" value="1"/>
</dbReference>
<proteinExistence type="predicted"/>
<reference evidence="4" key="2">
    <citation type="submission" date="2022-09" db="EMBL/GenBank/DDBJ databases">
        <title>Multidrug resistance Raoultella ornithinolytica Strain MQB_Silv_108.</title>
        <authorList>
            <person name="Quintela-Baluja M."/>
        </authorList>
    </citation>
    <scope>NUCLEOTIDE SEQUENCE</scope>
    <source>
        <strain evidence="4">MQB_Silv_108</strain>
    </source>
</reference>
<dbReference type="GO" id="GO:0016020">
    <property type="term" value="C:membrane"/>
    <property type="evidence" value="ECO:0007669"/>
    <property type="project" value="InterPro"/>
</dbReference>
<evidence type="ECO:0000313" key="4">
    <source>
        <dbReference type="EMBL" id="UXE37510.1"/>
    </source>
</evidence>
<dbReference type="EMBL" id="CP104450">
    <property type="protein sequence ID" value="UXE37510.1"/>
    <property type="molecule type" value="Genomic_DNA"/>
</dbReference>
<dbReference type="GO" id="GO:0009401">
    <property type="term" value="P:phosphoenolpyruvate-dependent sugar phosphotransferase system"/>
    <property type="evidence" value="ECO:0007669"/>
    <property type="project" value="InterPro"/>
</dbReference>
<dbReference type="AlphaFoldDB" id="A0A1Y6GP68"/>
<evidence type="ECO:0000256" key="1">
    <source>
        <dbReference type="ARBA" id="ARBA00022679"/>
    </source>
</evidence>
<dbReference type="RefSeq" id="WP_004857747.1">
    <property type="nucleotide sequence ID" value="NZ_ABDFAB020000011.1"/>
</dbReference>
<dbReference type="Proteomes" id="UP000229713">
    <property type="component" value="Unassembled WGS sequence"/>
</dbReference>
<evidence type="ECO:0000313" key="7">
    <source>
        <dbReference type="Proteomes" id="UP001350972"/>
    </source>
</evidence>
<dbReference type="PANTHER" id="PTHR33799">
    <property type="entry name" value="PTS PERMEASE-RELATED-RELATED"/>
    <property type="match status" value="1"/>
</dbReference>
<dbReference type="InterPro" id="IPR004701">
    <property type="entry name" value="PTS_EIIA_man-typ"/>
</dbReference>